<evidence type="ECO:0000256" key="1">
    <source>
        <dbReference type="SAM" id="Phobius"/>
    </source>
</evidence>
<protein>
    <submittedName>
        <fullName evidence="2">Uncharacterized protein</fullName>
    </submittedName>
</protein>
<feature type="transmembrane region" description="Helical" evidence="1">
    <location>
        <begin position="76"/>
        <end position="98"/>
    </location>
</feature>
<keyword evidence="1" id="KW-1133">Transmembrane helix</keyword>
<gene>
    <name evidence="2" type="ORF">J0P97_09525</name>
</gene>
<keyword evidence="1" id="KW-0812">Transmembrane</keyword>
<organism evidence="2 3">
    <name type="scientific">Microbacterium flavum</name>
    <dbReference type="NCBI Taxonomy" id="415216"/>
    <lineage>
        <taxon>Bacteria</taxon>
        <taxon>Bacillati</taxon>
        <taxon>Actinomycetota</taxon>
        <taxon>Actinomycetes</taxon>
        <taxon>Micrococcales</taxon>
        <taxon>Microbacteriaceae</taxon>
        <taxon>Microbacterium</taxon>
    </lineage>
</organism>
<dbReference type="Proteomes" id="UP000740605">
    <property type="component" value="Unassembled WGS sequence"/>
</dbReference>
<evidence type="ECO:0000313" key="2">
    <source>
        <dbReference type="EMBL" id="MBT8798312.1"/>
    </source>
</evidence>
<sequence>MDLNIIGSVIAGAAAVVTAIIAMANQVSASVRYDLWVKVLANAQNDHQREVAAGRVNFYFIELAVTELTRRRRTQIVVAGFAVAALGYVVTVLGIPLSQGDEPFALGAGWTLAIIGGVTYVGGLGWAGFGPDRVRDEQRGRTTEASAAAALKGLRPLRWWQRRDTTT</sequence>
<proteinExistence type="predicted"/>
<accession>A0ABS5XUV3</accession>
<reference evidence="2 3" key="1">
    <citation type="submission" date="2021-03" db="EMBL/GenBank/DDBJ databases">
        <title>Microbacterium pauli sp. nov., isolated from microfiltered milk.</title>
        <authorList>
            <person name="Bellassi P."/>
            <person name="Fontana A."/>
            <person name="Callegari M.L."/>
            <person name="Lorenzo M."/>
            <person name="Cappa F."/>
        </authorList>
    </citation>
    <scope>NUCLEOTIDE SEQUENCE [LARGE SCALE GENOMIC DNA]</scope>
    <source>
        <strain evidence="2 3">DSM 18909</strain>
    </source>
</reference>
<feature type="transmembrane region" description="Helical" evidence="1">
    <location>
        <begin position="104"/>
        <end position="129"/>
    </location>
</feature>
<dbReference type="RefSeq" id="WP_215487542.1">
    <property type="nucleotide sequence ID" value="NZ_BAAAPJ010000002.1"/>
</dbReference>
<keyword evidence="1" id="KW-0472">Membrane</keyword>
<dbReference type="EMBL" id="JAFLHG010000007">
    <property type="protein sequence ID" value="MBT8798312.1"/>
    <property type="molecule type" value="Genomic_DNA"/>
</dbReference>
<keyword evidence="3" id="KW-1185">Reference proteome</keyword>
<evidence type="ECO:0000313" key="3">
    <source>
        <dbReference type="Proteomes" id="UP000740605"/>
    </source>
</evidence>
<feature type="transmembrane region" description="Helical" evidence="1">
    <location>
        <begin position="6"/>
        <end position="24"/>
    </location>
</feature>
<comment type="caution">
    <text evidence="2">The sequence shown here is derived from an EMBL/GenBank/DDBJ whole genome shotgun (WGS) entry which is preliminary data.</text>
</comment>
<name>A0ABS5XUV3_9MICO</name>